<dbReference type="EMBL" id="VHSG01000026">
    <property type="protein sequence ID" value="TQV69888.1"/>
    <property type="molecule type" value="Genomic_DNA"/>
</dbReference>
<keyword evidence="2" id="KW-0238">DNA-binding</keyword>
<dbReference type="Proteomes" id="UP000319732">
    <property type="component" value="Unassembled WGS sequence"/>
</dbReference>
<dbReference type="InterPro" id="IPR002818">
    <property type="entry name" value="DJ-1/PfpI"/>
</dbReference>
<evidence type="ECO:0000313" key="6">
    <source>
        <dbReference type="Proteomes" id="UP000319732"/>
    </source>
</evidence>
<dbReference type="PANTHER" id="PTHR43280">
    <property type="entry name" value="ARAC-FAMILY TRANSCRIPTIONAL REGULATOR"/>
    <property type="match status" value="1"/>
</dbReference>
<sequence length="333" mass="37569">MNKDAPKTDALRKIAVYVTNGSWSSSATMPREMFYVAKTFGHCGVTVDMVGLDTRPVITLGDIPITPDTGLAASAQYDAVVLPTMAQVNAQALAANAPLYPWLQGQHRQGAIIFGELTGVFLMAEAGLLDYTTATTHWHYADNFRRRYPRVDLQAAEMLTVQNRLYCSSAINASMDIYIHLINQFCGTTIAQQCERFCAMGSRRNYHRVSINVDDFKQHEDTAILAVQQWLEKHYAEPVTIPEVAARFGISQRNLTRRFKRATGESPRGYLQHYRLEMAKELLLNTQNPIQDICFDTGYESLTVFGRRFRQYTGMSPSAYRENGGKPQRKIFS</sequence>
<dbReference type="SMART" id="SM00342">
    <property type="entry name" value="HTH_ARAC"/>
    <property type="match status" value="1"/>
</dbReference>
<accession>A0A545SY46</accession>
<dbReference type="InterPro" id="IPR018060">
    <property type="entry name" value="HTH_AraC"/>
</dbReference>
<keyword evidence="6" id="KW-1185">Reference proteome</keyword>
<dbReference type="GO" id="GO:0043565">
    <property type="term" value="F:sequence-specific DNA binding"/>
    <property type="evidence" value="ECO:0007669"/>
    <property type="project" value="InterPro"/>
</dbReference>
<dbReference type="Gene3D" id="3.40.50.880">
    <property type="match status" value="1"/>
</dbReference>
<dbReference type="RefSeq" id="WP_142929166.1">
    <property type="nucleotide sequence ID" value="NZ_ML660104.1"/>
</dbReference>
<evidence type="ECO:0000256" key="3">
    <source>
        <dbReference type="ARBA" id="ARBA00023163"/>
    </source>
</evidence>
<dbReference type="AlphaFoldDB" id="A0A545SY46"/>
<protein>
    <submittedName>
        <fullName evidence="5">Helix-turn-helix domain-containing protein</fullName>
    </submittedName>
</protein>
<dbReference type="SUPFAM" id="SSF52317">
    <property type="entry name" value="Class I glutamine amidotransferase-like"/>
    <property type="match status" value="1"/>
</dbReference>
<organism evidence="5 6">
    <name type="scientific">Exilibacterium tricleocarpae</name>
    <dbReference type="NCBI Taxonomy" id="2591008"/>
    <lineage>
        <taxon>Bacteria</taxon>
        <taxon>Pseudomonadati</taxon>
        <taxon>Pseudomonadota</taxon>
        <taxon>Gammaproteobacteria</taxon>
        <taxon>Cellvibrionales</taxon>
        <taxon>Cellvibrionaceae</taxon>
        <taxon>Exilibacterium</taxon>
    </lineage>
</organism>
<reference evidence="5 6" key="1">
    <citation type="submission" date="2019-06" db="EMBL/GenBank/DDBJ databases">
        <title>Whole genome sequence for Cellvibrionaceae sp. R142.</title>
        <authorList>
            <person name="Wang G."/>
        </authorList>
    </citation>
    <scope>NUCLEOTIDE SEQUENCE [LARGE SCALE GENOMIC DNA]</scope>
    <source>
        <strain evidence="5 6">R142</strain>
    </source>
</reference>
<dbReference type="PROSITE" id="PS01124">
    <property type="entry name" value="HTH_ARAC_FAMILY_2"/>
    <property type="match status" value="1"/>
</dbReference>
<dbReference type="InterPro" id="IPR009057">
    <property type="entry name" value="Homeodomain-like_sf"/>
</dbReference>
<comment type="caution">
    <text evidence="5">The sequence shown here is derived from an EMBL/GenBank/DDBJ whole genome shotgun (WGS) entry which is preliminary data.</text>
</comment>
<keyword evidence="1" id="KW-0805">Transcription regulation</keyword>
<dbReference type="GO" id="GO:0003700">
    <property type="term" value="F:DNA-binding transcription factor activity"/>
    <property type="evidence" value="ECO:0007669"/>
    <property type="project" value="InterPro"/>
</dbReference>
<dbReference type="InterPro" id="IPR018062">
    <property type="entry name" value="HTH_AraC-typ_CS"/>
</dbReference>
<evidence type="ECO:0000256" key="2">
    <source>
        <dbReference type="ARBA" id="ARBA00023125"/>
    </source>
</evidence>
<evidence type="ECO:0000256" key="1">
    <source>
        <dbReference type="ARBA" id="ARBA00023015"/>
    </source>
</evidence>
<dbReference type="PROSITE" id="PS00041">
    <property type="entry name" value="HTH_ARAC_FAMILY_1"/>
    <property type="match status" value="1"/>
</dbReference>
<evidence type="ECO:0000259" key="4">
    <source>
        <dbReference type="PROSITE" id="PS01124"/>
    </source>
</evidence>
<dbReference type="Gene3D" id="1.10.10.60">
    <property type="entry name" value="Homeodomain-like"/>
    <property type="match status" value="2"/>
</dbReference>
<dbReference type="Pfam" id="PF12833">
    <property type="entry name" value="HTH_18"/>
    <property type="match status" value="1"/>
</dbReference>
<dbReference type="InterPro" id="IPR029062">
    <property type="entry name" value="Class_I_gatase-like"/>
</dbReference>
<dbReference type="CDD" id="cd03138">
    <property type="entry name" value="GATase1_AraC_2"/>
    <property type="match status" value="1"/>
</dbReference>
<feature type="domain" description="HTH araC/xylS-type" evidence="4">
    <location>
        <begin position="225"/>
        <end position="323"/>
    </location>
</feature>
<keyword evidence="3" id="KW-0804">Transcription</keyword>
<dbReference type="Pfam" id="PF01965">
    <property type="entry name" value="DJ-1_PfpI"/>
    <property type="match status" value="1"/>
</dbReference>
<dbReference type="SUPFAM" id="SSF46689">
    <property type="entry name" value="Homeodomain-like"/>
    <property type="match status" value="2"/>
</dbReference>
<dbReference type="PANTHER" id="PTHR43280:SF2">
    <property type="entry name" value="HTH-TYPE TRANSCRIPTIONAL REGULATOR EXSA"/>
    <property type="match status" value="1"/>
</dbReference>
<name>A0A545SY46_9GAMM</name>
<proteinExistence type="predicted"/>
<gene>
    <name evidence="5" type="ORF">FKG94_22305</name>
</gene>
<evidence type="ECO:0000313" key="5">
    <source>
        <dbReference type="EMBL" id="TQV69888.1"/>
    </source>
</evidence>
<dbReference type="OrthoDB" id="9803764at2"/>